<feature type="signal peptide" evidence="2">
    <location>
        <begin position="1"/>
        <end position="20"/>
    </location>
</feature>
<comment type="caution">
    <text evidence="4">The sequence shown here is derived from an EMBL/GenBank/DDBJ whole genome shotgun (WGS) entry which is preliminary data.</text>
</comment>
<dbReference type="InterPro" id="IPR037401">
    <property type="entry name" value="SnoaL-like"/>
</dbReference>
<dbReference type="RefSeq" id="WP_119374589.1">
    <property type="nucleotide sequence ID" value="NZ_QWFX01000005.1"/>
</dbReference>
<dbReference type="EMBL" id="QWFX01000005">
    <property type="protein sequence ID" value="RIJ32508.1"/>
    <property type="molecule type" value="Genomic_DNA"/>
</dbReference>
<feature type="region of interest" description="Disordered" evidence="1">
    <location>
        <begin position="20"/>
        <end position="45"/>
    </location>
</feature>
<keyword evidence="2" id="KW-0732">Signal</keyword>
<keyword evidence="5" id="KW-1185">Reference proteome</keyword>
<evidence type="ECO:0000256" key="1">
    <source>
        <dbReference type="SAM" id="MobiDB-lite"/>
    </source>
</evidence>
<dbReference type="PROSITE" id="PS51257">
    <property type="entry name" value="PROKAR_LIPOPROTEIN"/>
    <property type="match status" value="1"/>
</dbReference>
<feature type="chain" id="PRO_5017335627" evidence="2">
    <location>
        <begin position="21"/>
        <end position="178"/>
    </location>
</feature>
<gene>
    <name evidence="4" type="ORF">D1223_01240</name>
</gene>
<protein>
    <submittedName>
        <fullName evidence="4">Nuclear transport factor 2 family protein</fullName>
    </submittedName>
</protein>
<proteinExistence type="predicted"/>
<organism evidence="4 5">
    <name type="scientific">Henriciella mobilis</name>
    <dbReference type="NCBI Taxonomy" id="2305467"/>
    <lineage>
        <taxon>Bacteria</taxon>
        <taxon>Pseudomonadati</taxon>
        <taxon>Pseudomonadota</taxon>
        <taxon>Alphaproteobacteria</taxon>
        <taxon>Hyphomonadales</taxon>
        <taxon>Hyphomonadaceae</taxon>
        <taxon>Henriciella</taxon>
    </lineage>
</organism>
<sequence length="178" mass="19029">MKRIFAVAVIGLAVACSAPASTDETAETPQPPAGSEMNAAEAPDAPTSPVNLVMGVYNAFEYGDIEGVTANFAPGIVWNEAENSPYADQNPYEGADEIVNGVFARLGGEWDYFSATPSEYIADGDKVAAIGRYRAKHTATGKEMDIPFVHVWTVEDGAITAFQQYTDTLTHTEVMKAD</sequence>
<dbReference type="SUPFAM" id="SSF54427">
    <property type="entry name" value="NTF2-like"/>
    <property type="match status" value="1"/>
</dbReference>
<dbReference type="PANTHER" id="PTHR41252">
    <property type="entry name" value="BLR2505 PROTEIN"/>
    <property type="match status" value="1"/>
</dbReference>
<dbReference type="Proteomes" id="UP000266385">
    <property type="component" value="Unassembled WGS sequence"/>
</dbReference>
<name>A0A399RMT0_9PROT</name>
<dbReference type="OrthoDB" id="8451859at2"/>
<evidence type="ECO:0000313" key="4">
    <source>
        <dbReference type="EMBL" id="RIJ32508.1"/>
    </source>
</evidence>
<accession>A0A399RMT0</accession>
<dbReference type="PANTHER" id="PTHR41252:SF1">
    <property type="entry name" value="BLR2505 PROTEIN"/>
    <property type="match status" value="1"/>
</dbReference>
<reference evidence="4 5" key="1">
    <citation type="submission" date="2018-08" db="EMBL/GenBank/DDBJ databases">
        <title>Henriciella mobilis sp. nov., isolated from seawater.</title>
        <authorList>
            <person name="Cheng H."/>
            <person name="Wu Y.-H."/>
            <person name="Xu X.-W."/>
            <person name="Guo L.-L."/>
        </authorList>
    </citation>
    <scope>NUCLEOTIDE SEQUENCE [LARGE SCALE GENOMIC DNA]</scope>
    <source>
        <strain evidence="4 5">JN25</strain>
    </source>
</reference>
<dbReference type="AlphaFoldDB" id="A0A399RMT0"/>
<evidence type="ECO:0000256" key="2">
    <source>
        <dbReference type="SAM" id="SignalP"/>
    </source>
</evidence>
<dbReference type="Pfam" id="PF12680">
    <property type="entry name" value="SnoaL_2"/>
    <property type="match status" value="1"/>
</dbReference>
<feature type="domain" description="SnoaL-like" evidence="3">
    <location>
        <begin position="56"/>
        <end position="161"/>
    </location>
</feature>
<evidence type="ECO:0000259" key="3">
    <source>
        <dbReference type="Pfam" id="PF12680"/>
    </source>
</evidence>
<dbReference type="Gene3D" id="3.10.450.50">
    <property type="match status" value="1"/>
</dbReference>
<dbReference type="InterPro" id="IPR032710">
    <property type="entry name" value="NTF2-like_dom_sf"/>
</dbReference>
<evidence type="ECO:0000313" key="5">
    <source>
        <dbReference type="Proteomes" id="UP000266385"/>
    </source>
</evidence>